<keyword evidence="3" id="KW-1185">Reference proteome</keyword>
<evidence type="ECO:0000259" key="1">
    <source>
        <dbReference type="Pfam" id="PF07883"/>
    </source>
</evidence>
<dbReference type="InterPro" id="IPR025499">
    <property type="entry name" value="KdgF"/>
</dbReference>
<dbReference type="HOGENOM" id="CLU_134269_1_1_0"/>
<dbReference type="Pfam" id="PF07883">
    <property type="entry name" value="Cupin_2"/>
    <property type="match status" value="1"/>
</dbReference>
<dbReference type="STRING" id="324602.Caur_1323"/>
<dbReference type="SUPFAM" id="SSF51182">
    <property type="entry name" value="RmlC-like cupins"/>
    <property type="match status" value="1"/>
</dbReference>
<organism evidence="2 3">
    <name type="scientific">Chloroflexus aurantiacus (strain ATCC 29366 / DSM 635 / J-10-fl)</name>
    <dbReference type="NCBI Taxonomy" id="324602"/>
    <lineage>
        <taxon>Bacteria</taxon>
        <taxon>Bacillati</taxon>
        <taxon>Chloroflexota</taxon>
        <taxon>Chloroflexia</taxon>
        <taxon>Chloroflexales</taxon>
        <taxon>Chloroflexineae</taxon>
        <taxon>Chloroflexaceae</taxon>
        <taxon>Chloroflexus</taxon>
    </lineage>
</organism>
<reference evidence="3" key="1">
    <citation type="journal article" date="2011" name="BMC Genomics">
        <title>Complete genome sequence of the filamentous anoxygenic phototrophic bacterium Chloroflexus aurantiacus.</title>
        <authorList>
            <person name="Tang K.H."/>
            <person name="Barry K."/>
            <person name="Chertkov O."/>
            <person name="Dalin E."/>
            <person name="Han C.S."/>
            <person name="Hauser L.J."/>
            <person name="Honchak B.M."/>
            <person name="Karbach L.E."/>
            <person name="Land M.L."/>
            <person name="Lapidus A."/>
            <person name="Larimer F.W."/>
            <person name="Mikhailova N."/>
            <person name="Pitluck S."/>
            <person name="Pierson B.K."/>
            <person name="Blankenship R.E."/>
        </authorList>
    </citation>
    <scope>NUCLEOTIDE SEQUENCE [LARGE SCALE GENOMIC DNA]</scope>
    <source>
        <strain evidence="3">ATCC 29366 / DSM 635 / J-10-fl</strain>
    </source>
</reference>
<gene>
    <name evidence="2" type="ordered locus">Caur_1323</name>
</gene>
<dbReference type="Proteomes" id="UP000002008">
    <property type="component" value="Chromosome"/>
</dbReference>
<proteinExistence type="predicted"/>
<protein>
    <submittedName>
        <fullName evidence="2">Cupin 2 conserved barrel domain protein</fullName>
    </submittedName>
</protein>
<dbReference type="InterPro" id="IPR014710">
    <property type="entry name" value="RmlC-like_jellyroll"/>
</dbReference>
<dbReference type="PANTHER" id="PTHR40112:SF1">
    <property type="entry name" value="H2HPP ISOMERASE"/>
    <property type="match status" value="1"/>
</dbReference>
<dbReference type="AlphaFoldDB" id="A9W9R5"/>
<dbReference type="InterPro" id="IPR011051">
    <property type="entry name" value="RmlC_Cupin_sf"/>
</dbReference>
<evidence type="ECO:0000313" key="3">
    <source>
        <dbReference type="Proteomes" id="UP000002008"/>
    </source>
</evidence>
<accession>A9W9R5</accession>
<evidence type="ECO:0000313" key="2">
    <source>
        <dbReference type="EMBL" id="ABY34551.1"/>
    </source>
</evidence>
<dbReference type="EMBL" id="CP000909">
    <property type="protein sequence ID" value="ABY34551.1"/>
    <property type="molecule type" value="Genomic_DNA"/>
</dbReference>
<dbReference type="CDD" id="cd02238">
    <property type="entry name" value="cupin_KdgF"/>
    <property type="match status" value="1"/>
</dbReference>
<name>A9W9R5_CHLAA</name>
<dbReference type="Gene3D" id="2.60.120.10">
    <property type="entry name" value="Jelly Rolls"/>
    <property type="match status" value="1"/>
</dbReference>
<feature type="domain" description="Cupin type-2" evidence="1">
    <location>
        <begin position="34"/>
        <end position="94"/>
    </location>
</feature>
<dbReference type="PATRIC" id="fig|324602.8.peg.1513"/>
<dbReference type="KEGG" id="cau:Caur_1323"/>
<dbReference type="InParanoid" id="A9W9R5"/>
<dbReference type="PANTHER" id="PTHR40112">
    <property type="entry name" value="H2HPP ISOMERASE"/>
    <property type="match status" value="1"/>
</dbReference>
<dbReference type="InterPro" id="IPR013096">
    <property type="entry name" value="Cupin_2"/>
</dbReference>
<dbReference type="InterPro" id="IPR052535">
    <property type="entry name" value="Bacilysin_H2HPP_isomerase"/>
</dbReference>
<dbReference type="EnsemblBacteria" id="ABY34551">
    <property type="protein sequence ID" value="ABY34551"/>
    <property type="gene ID" value="Caur_1323"/>
</dbReference>
<dbReference type="eggNOG" id="COG1917">
    <property type="taxonomic scope" value="Bacteria"/>
</dbReference>
<dbReference type="PIRSF" id="PIRSF029883">
    <property type="entry name" value="KdgF"/>
    <property type="match status" value="1"/>
</dbReference>
<sequence length="113" mass="12548">MSLRGSMSERPWIELFPGVHRRRIALTDRIYQMEVRLAAGSHVPLHSHPEDQVAYVVSGRLRFQVGEEIIDATAGRSVAIPGGTPHAVWTVEDTLAIDTFSPPRADYLQVDGD</sequence>